<dbReference type="InterPro" id="IPR000259">
    <property type="entry name" value="Adhesion_dom_fimbrial"/>
</dbReference>
<comment type="caution">
    <text evidence="7">The sequence shown here is derived from an EMBL/GenBank/DDBJ whole genome shotgun (WGS) entry which is preliminary data.</text>
</comment>
<keyword evidence="4" id="KW-0281">Fimbrium</keyword>
<keyword evidence="8" id="KW-1185">Reference proteome</keyword>
<dbReference type="OrthoDB" id="5691086at2"/>
<gene>
    <name evidence="7" type="ORF">QV01_04095</name>
</gene>
<proteinExistence type="inferred from homology"/>
<feature type="chain" id="PRO_5008358805" description="Fimbrial-type adhesion domain-containing protein" evidence="5">
    <location>
        <begin position="24"/>
        <end position="202"/>
    </location>
</feature>
<organism evidence="7 8">
    <name type="scientific">Gallibacterium genomosp. 3</name>
    <dbReference type="NCBI Taxonomy" id="505345"/>
    <lineage>
        <taxon>Bacteria</taxon>
        <taxon>Pseudomonadati</taxon>
        <taxon>Pseudomonadota</taxon>
        <taxon>Gammaproteobacteria</taxon>
        <taxon>Pasteurellales</taxon>
        <taxon>Pasteurellaceae</taxon>
        <taxon>Gallibacterium</taxon>
    </lineage>
</organism>
<feature type="domain" description="Fimbrial-type adhesion" evidence="6">
    <location>
        <begin position="49"/>
        <end position="202"/>
    </location>
</feature>
<accession>A0A1A7NT49</accession>
<evidence type="ECO:0000256" key="5">
    <source>
        <dbReference type="SAM" id="SignalP"/>
    </source>
</evidence>
<evidence type="ECO:0000313" key="8">
    <source>
        <dbReference type="Proteomes" id="UP000243558"/>
    </source>
</evidence>
<dbReference type="InterPro" id="IPR036937">
    <property type="entry name" value="Adhesion_dom_fimbrial_sf"/>
</dbReference>
<dbReference type="Proteomes" id="UP000243558">
    <property type="component" value="Unassembled WGS sequence"/>
</dbReference>
<name>A0A1A7NT49_9PAST</name>
<evidence type="ECO:0000256" key="2">
    <source>
        <dbReference type="ARBA" id="ARBA00006671"/>
    </source>
</evidence>
<dbReference type="EMBL" id="JTJM01000015">
    <property type="protein sequence ID" value="OBW92818.1"/>
    <property type="molecule type" value="Genomic_DNA"/>
</dbReference>
<dbReference type="GO" id="GO:0043709">
    <property type="term" value="P:cell adhesion involved in single-species biofilm formation"/>
    <property type="evidence" value="ECO:0007669"/>
    <property type="project" value="TreeGrafter"/>
</dbReference>
<dbReference type="GO" id="GO:0009289">
    <property type="term" value="C:pilus"/>
    <property type="evidence" value="ECO:0007669"/>
    <property type="project" value="UniProtKB-SubCell"/>
</dbReference>
<dbReference type="RefSeq" id="WP_065239055.1">
    <property type="nucleotide sequence ID" value="NZ_JTJM01000015.1"/>
</dbReference>
<keyword evidence="3 5" id="KW-0732">Signal</keyword>
<dbReference type="SUPFAM" id="SSF49401">
    <property type="entry name" value="Bacterial adhesins"/>
    <property type="match status" value="1"/>
</dbReference>
<evidence type="ECO:0000259" key="6">
    <source>
        <dbReference type="Pfam" id="PF00419"/>
    </source>
</evidence>
<dbReference type="InterPro" id="IPR050263">
    <property type="entry name" value="Bact_Fimbrial_Adh_Pro"/>
</dbReference>
<comment type="subcellular location">
    <subcellularLocation>
        <location evidence="1">Fimbrium</location>
    </subcellularLocation>
</comment>
<evidence type="ECO:0000256" key="4">
    <source>
        <dbReference type="ARBA" id="ARBA00023263"/>
    </source>
</evidence>
<dbReference type="PANTHER" id="PTHR33420:SF3">
    <property type="entry name" value="FIMBRIAL SUBUNIT ELFA"/>
    <property type="match status" value="1"/>
</dbReference>
<dbReference type="InterPro" id="IPR008966">
    <property type="entry name" value="Adhesion_dom_sf"/>
</dbReference>
<comment type="similarity">
    <text evidence="2">Belongs to the fimbrial protein family.</text>
</comment>
<dbReference type="Gene3D" id="2.60.40.1090">
    <property type="entry name" value="Fimbrial-type adhesion domain"/>
    <property type="match status" value="1"/>
</dbReference>
<evidence type="ECO:0000256" key="3">
    <source>
        <dbReference type="ARBA" id="ARBA00022729"/>
    </source>
</evidence>
<dbReference type="Pfam" id="PF00419">
    <property type="entry name" value="Fimbrial"/>
    <property type="match status" value="1"/>
</dbReference>
<reference evidence="7 8" key="1">
    <citation type="submission" date="2014-11" db="EMBL/GenBank/DDBJ databases">
        <title>Pan-genome of Gallibacterium spp.</title>
        <authorList>
            <person name="Kudirkiene E."/>
            <person name="Bojesen A.M."/>
        </authorList>
    </citation>
    <scope>NUCLEOTIDE SEQUENCE [LARGE SCALE GENOMIC DNA]</scope>
    <source>
        <strain evidence="7 8">F151</strain>
    </source>
</reference>
<evidence type="ECO:0000313" key="7">
    <source>
        <dbReference type="EMBL" id="OBW92818.1"/>
    </source>
</evidence>
<sequence>MKKLILTTLIAAGLGMTAQGAFAANGVAGVANLESSARAIDTNADGIVQIQGLVVNTTCEITGNAGKNVNLDLPKVQASKLAQQGAKLGENSFEIKLSNCQNLDEVTKARAYFLDNTSYVNDNGRLENKHSGDDAATNVSIELLNSDDSVINPKLRQSQGSNSFTITSGAATLKYKARYYAEKANVTAGKVLAKVEYYIEYQ</sequence>
<dbReference type="PANTHER" id="PTHR33420">
    <property type="entry name" value="FIMBRIAL SUBUNIT ELFA-RELATED"/>
    <property type="match status" value="1"/>
</dbReference>
<evidence type="ECO:0000256" key="1">
    <source>
        <dbReference type="ARBA" id="ARBA00004561"/>
    </source>
</evidence>
<protein>
    <recommendedName>
        <fullName evidence="6">Fimbrial-type adhesion domain-containing protein</fullName>
    </recommendedName>
</protein>
<dbReference type="AlphaFoldDB" id="A0A1A7NT49"/>
<feature type="signal peptide" evidence="5">
    <location>
        <begin position="1"/>
        <end position="23"/>
    </location>
</feature>